<reference evidence="2 3" key="1">
    <citation type="submission" date="2021-06" db="EMBL/GenBank/DDBJ databases">
        <title>Enterococcus alishanensis sp. nov., a novel lactic acid bacterium isolated from fresh coffee beans.</title>
        <authorList>
            <person name="Chen Y.-S."/>
        </authorList>
    </citation>
    <scope>NUCLEOTIDE SEQUENCE [LARGE SCALE GENOMIC DNA]</scope>
    <source>
        <strain evidence="2 3">ALS3</strain>
    </source>
</reference>
<comment type="cofactor">
    <cofactor evidence="1">
        <name>Zn(2+)</name>
        <dbReference type="ChEBI" id="CHEBI:29105"/>
    </cofactor>
    <text evidence="1">Binds 1 zinc ion per subunit.</text>
</comment>
<dbReference type="NCBIfam" id="TIGR03367">
    <property type="entry name" value="queuosine_QueD"/>
    <property type="match status" value="1"/>
</dbReference>
<comment type="catalytic activity">
    <reaction evidence="1">
        <text>7,8-dihydroneopterin 3'-triphosphate + H2O = 6-carboxy-5,6,7,8-tetrahydropterin + triphosphate + acetaldehyde + 2 H(+)</text>
        <dbReference type="Rhea" id="RHEA:27966"/>
        <dbReference type="ChEBI" id="CHEBI:15343"/>
        <dbReference type="ChEBI" id="CHEBI:15377"/>
        <dbReference type="ChEBI" id="CHEBI:15378"/>
        <dbReference type="ChEBI" id="CHEBI:18036"/>
        <dbReference type="ChEBI" id="CHEBI:58462"/>
        <dbReference type="ChEBI" id="CHEBI:61032"/>
        <dbReference type="EC" id="4.1.2.50"/>
    </reaction>
</comment>
<dbReference type="InterPro" id="IPR007115">
    <property type="entry name" value="6-PTP_synth/QueD"/>
</dbReference>
<protein>
    <recommendedName>
        <fullName evidence="1">6-carboxy-5,6,7,8-tetrahydropterin synthase</fullName>
        <ecNumber evidence="1">4.-.-.-</ecNumber>
    </recommendedName>
</protein>
<dbReference type="Pfam" id="PF01242">
    <property type="entry name" value="PTPS"/>
    <property type="match status" value="1"/>
</dbReference>
<dbReference type="PANTHER" id="PTHR12589">
    <property type="entry name" value="PYRUVOYL TETRAHYDROBIOPTERIN SYNTHASE"/>
    <property type="match status" value="1"/>
</dbReference>
<keyword evidence="1" id="KW-0479">Metal-binding</keyword>
<keyword evidence="1 2" id="KW-0456">Lyase</keyword>
<comment type="pathway">
    <text evidence="1">Purine metabolism; 7-cyano-7-deazaguanine biosynthesis.</text>
</comment>
<sequence length="143" mass="16349">MNISKEFEFDMAHLLDGHDGKCNNLHGHTYKLIVYLEGPLIKEGPKAGMIVDYGDIKKSVKKNVLSKIDHSFIYNLKNKTECEIAKILIKEDKKVYPMEGRTTAENIVKEIFSLLNTNIPELSRIILKESNSSSVEFWGLDYD</sequence>
<evidence type="ECO:0000256" key="1">
    <source>
        <dbReference type="PIRNR" id="PIRNR006113"/>
    </source>
</evidence>
<dbReference type="GO" id="GO:0070497">
    <property type="term" value="F:6-carboxytetrahydropterin synthase activity"/>
    <property type="evidence" value="ECO:0007669"/>
    <property type="project" value="UniProtKB-EC"/>
</dbReference>
<name>A0ABS6THM9_9ENTE</name>
<keyword evidence="1" id="KW-0862">Zinc</keyword>
<dbReference type="EC" id="4.-.-.-" evidence="1"/>
<evidence type="ECO:0000313" key="3">
    <source>
        <dbReference type="Proteomes" id="UP000774130"/>
    </source>
</evidence>
<keyword evidence="1" id="KW-0671">Queuosine biosynthesis</keyword>
<comment type="caution">
    <text evidence="2">The sequence shown here is derived from an EMBL/GenBank/DDBJ whole genome shotgun (WGS) entry which is preliminary data.</text>
</comment>
<organism evidence="2 3">
    <name type="scientific">Enterococcus alishanensis</name>
    <dbReference type="NCBI Taxonomy" id="1303817"/>
    <lineage>
        <taxon>Bacteria</taxon>
        <taxon>Bacillati</taxon>
        <taxon>Bacillota</taxon>
        <taxon>Bacilli</taxon>
        <taxon>Lactobacillales</taxon>
        <taxon>Enterococcaceae</taxon>
        <taxon>Enterococcus</taxon>
    </lineage>
</organism>
<dbReference type="Proteomes" id="UP000774130">
    <property type="component" value="Unassembled WGS sequence"/>
</dbReference>
<gene>
    <name evidence="2" type="primary">queD</name>
    <name evidence="2" type="ORF">KUA55_17620</name>
</gene>
<accession>A0ABS6THM9</accession>
<comment type="similarity">
    <text evidence="1">Belongs to the PTPS family. QueD subfamily.</text>
</comment>
<dbReference type="PIRSF" id="PIRSF006113">
    <property type="entry name" value="PTP_synth"/>
    <property type="match status" value="1"/>
</dbReference>
<dbReference type="RefSeq" id="WP_218327690.1">
    <property type="nucleotide sequence ID" value="NZ_JAHUZB010000013.1"/>
</dbReference>
<dbReference type="EMBL" id="JAHUZB010000013">
    <property type="protein sequence ID" value="MBV7392476.1"/>
    <property type="molecule type" value="Genomic_DNA"/>
</dbReference>
<evidence type="ECO:0000313" key="2">
    <source>
        <dbReference type="EMBL" id="MBV7392476.1"/>
    </source>
</evidence>
<proteinExistence type="inferred from homology"/>
<dbReference type="PANTHER" id="PTHR12589:SF7">
    <property type="entry name" value="6-PYRUVOYL TETRAHYDROBIOPTERIN SYNTHASE"/>
    <property type="match status" value="1"/>
</dbReference>
<keyword evidence="3" id="KW-1185">Reference proteome</keyword>